<feature type="domain" description="ABC transmembrane type-1" evidence="8">
    <location>
        <begin position="87"/>
        <end position="185"/>
    </location>
</feature>
<dbReference type="Pfam" id="PF00528">
    <property type="entry name" value="BPD_transp_1"/>
    <property type="match status" value="1"/>
</dbReference>
<dbReference type="GO" id="GO:0016705">
    <property type="term" value="F:oxidoreductase activity, acting on paired donors, with incorporation or reduction of molecular oxygen"/>
    <property type="evidence" value="ECO:0007669"/>
    <property type="project" value="InterPro"/>
</dbReference>
<evidence type="ECO:0000256" key="2">
    <source>
        <dbReference type="ARBA" id="ARBA00022448"/>
    </source>
</evidence>
<evidence type="ECO:0000313" key="9">
    <source>
        <dbReference type="EMBL" id="SEG81261.1"/>
    </source>
</evidence>
<dbReference type="InterPro" id="IPR036661">
    <property type="entry name" value="Luciferase-like_sf"/>
</dbReference>
<keyword evidence="5 7" id="KW-1133">Transmembrane helix</keyword>
<dbReference type="EMBL" id="FNVO01000014">
    <property type="protein sequence ID" value="SEG81261.1"/>
    <property type="molecule type" value="Genomic_DNA"/>
</dbReference>
<proteinExistence type="predicted"/>
<dbReference type="PANTHER" id="PTHR43386">
    <property type="entry name" value="OLIGOPEPTIDE TRANSPORT SYSTEM PERMEASE PROTEIN APPC"/>
    <property type="match status" value="1"/>
</dbReference>
<sequence>MSRPGDRQLHFNLHLDPAGHHIAAWRRTGHDLSRYDDIAYDIELVRLAERGRLDSIFIADAPLLLPNTRYRVPLLEPITLLSAYAAATSRIGLIATIVVGLSIAVFPSFARLARSRTLQHADAEYVLAARGLGARRTTILLRELLPVVAPPVSAYAGVIAAVLVLAEAALSFLGLGVVAPIPSWAT</sequence>
<evidence type="ECO:0000259" key="8">
    <source>
        <dbReference type="Pfam" id="PF00528"/>
    </source>
</evidence>
<dbReference type="SUPFAM" id="SSF51679">
    <property type="entry name" value="Bacterial luciferase-like"/>
    <property type="match status" value="1"/>
</dbReference>
<evidence type="ECO:0000256" key="7">
    <source>
        <dbReference type="SAM" id="Phobius"/>
    </source>
</evidence>
<keyword evidence="6 7" id="KW-0472">Membrane</keyword>
<keyword evidence="3" id="KW-1003">Cell membrane</keyword>
<evidence type="ECO:0000256" key="5">
    <source>
        <dbReference type="ARBA" id="ARBA00022989"/>
    </source>
</evidence>
<gene>
    <name evidence="9" type="ORF">SAMN04489712_11410</name>
</gene>
<dbReference type="AlphaFoldDB" id="A0A1H6D7J9"/>
<dbReference type="Gene3D" id="3.20.20.30">
    <property type="entry name" value="Luciferase-like domain"/>
    <property type="match status" value="1"/>
</dbReference>
<keyword evidence="4 7" id="KW-0812">Transmembrane</keyword>
<keyword evidence="2" id="KW-0813">Transport</keyword>
<feature type="transmembrane region" description="Helical" evidence="7">
    <location>
        <begin position="91"/>
        <end position="110"/>
    </location>
</feature>
<accession>A0A1H6D7J9</accession>
<keyword evidence="9" id="KW-0503">Monooxygenase</keyword>
<keyword evidence="10" id="KW-1185">Reference proteome</keyword>
<feature type="transmembrane region" description="Helical" evidence="7">
    <location>
        <begin position="154"/>
        <end position="181"/>
    </location>
</feature>
<keyword evidence="9" id="KW-0560">Oxidoreductase</keyword>
<dbReference type="CDD" id="cd06261">
    <property type="entry name" value="TM_PBP2"/>
    <property type="match status" value="1"/>
</dbReference>
<evidence type="ECO:0000313" key="10">
    <source>
        <dbReference type="Proteomes" id="UP000236723"/>
    </source>
</evidence>
<evidence type="ECO:0000256" key="3">
    <source>
        <dbReference type="ARBA" id="ARBA00022475"/>
    </source>
</evidence>
<organism evidence="9 10">
    <name type="scientific">Thermomonospora echinospora</name>
    <dbReference type="NCBI Taxonomy" id="1992"/>
    <lineage>
        <taxon>Bacteria</taxon>
        <taxon>Bacillati</taxon>
        <taxon>Actinomycetota</taxon>
        <taxon>Actinomycetes</taxon>
        <taxon>Streptosporangiales</taxon>
        <taxon>Thermomonosporaceae</taxon>
        <taxon>Thermomonospora</taxon>
    </lineage>
</organism>
<dbReference type="Proteomes" id="UP000236723">
    <property type="component" value="Unassembled WGS sequence"/>
</dbReference>
<reference evidence="10" key="1">
    <citation type="submission" date="2016-10" db="EMBL/GenBank/DDBJ databases">
        <authorList>
            <person name="Varghese N."/>
            <person name="Submissions S."/>
        </authorList>
    </citation>
    <scope>NUCLEOTIDE SEQUENCE [LARGE SCALE GENOMIC DNA]</scope>
    <source>
        <strain evidence="10">DSM 43163</strain>
    </source>
</reference>
<dbReference type="OrthoDB" id="8320141at2"/>
<evidence type="ECO:0000256" key="4">
    <source>
        <dbReference type="ARBA" id="ARBA00022692"/>
    </source>
</evidence>
<dbReference type="InterPro" id="IPR035906">
    <property type="entry name" value="MetI-like_sf"/>
</dbReference>
<dbReference type="RefSeq" id="WP_103941276.1">
    <property type="nucleotide sequence ID" value="NZ_FNVO01000014.1"/>
</dbReference>
<protein>
    <submittedName>
        <fullName evidence="9">Luciferase-like monooxygenase</fullName>
    </submittedName>
</protein>
<dbReference type="SUPFAM" id="SSF161098">
    <property type="entry name" value="MetI-like"/>
    <property type="match status" value="1"/>
</dbReference>
<dbReference type="GO" id="GO:0055085">
    <property type="term" value="P:transmembrane transport"/>
    <property type="evidence" value="ECO:0007669"/>
    <property type="project" value="InterPro"/>
</dbReference>
<dbReference type="PANTHER" id="PTHR43386:SF1">
    <property type="entry name" value="D,D-DIPEPTIDE TRANSPORT SYSTEM PERMEASE PROTEIN DDPC-RELATED"/>
    <property type="match status" value="1"/>
</dbReference>
<evidence type="ECO:0000256" key="6">
    <source>
        <dbReference type="ARBA" id="ARBA00023136"/>
    </source>
</evidence>
<dbReference type="InterPro" id="IPR050366">
    <property type="entry name" value="BP-dependent_transpt_permease"/>
</dbReference>
<dbReference type="InterPro" id="IPR000515">
    <property type="entry name" value="MetI-like"/>
</dbReference>
<dbReference type="GO" id="GO:0005886">
    <property type="term" value="C:plasma membrane"/>
    <property type="evidence" value="ECO:0007669"/>
    <property type="project" value="UniProtKB-SubCell"/>
</dbReference>
<dbReference type="GO" id="GO:0004497">
    <property type="term" value="F:monooxygenase activity"/>
    <property type="evidence" value="ECO:0007669"/>
    <property type="project" value="UniProtKB-KW"/>
</dbReference>
<evidence type="ECO:0000256" key="1">
    <source>
        <dbReference type="ARBA" id="ARBA00004651"/>
    </source>
</evidence>
<name>A0A1H6D7J9_9ACTN</name>
<comment type="subcellular location">
    <subcellularLocation>
        <location evidence="1">Cell membrane</location>
        <topology evidence="1">Multi-pass membrane protein</topology>
    </subcellularLocation>
</comment>